<evidence type="ECO:0000256" key="2">
    <source>
        <dbReference type="ARBA" id="ARBA00049106"/>
    </source>
</evidence>
<name>A0ABN2TU44_9MICO</name>
<protein>
    <submittedName>
        <fullName evidence="3">Nitroreductase/quinone reductase family protein</fullName>
    </submittedName>
</protein>
<dbReference type="RefSeq" id="WP_344368592.1">
    <property type="nucleotide sequence ID" value="NZ_BAAAPW010000001.1"/>
</dbReference>
<accession>A0ABN2TU44</accession>
<dbReference type="InterPro" id="IPR004378">
    <property type="entry name" value="F420H2_quin_Rdtase"/>
</dbReference>
<organism evidence="3 4">
    <name type="scientific">Agromyces tropicus</name>
    <dbReference type="NCBI Taxonomy" id="555371"/>
    <lineage>
        <taxon>Bacteria</taxon>
        <taxon>Bacillati</taxon>
        <taxon>Actinomycetota</taxon>
        <taxon>Actinomycetes</taxon>
        <taxon>Micrococcales</taxon>
        <taxon>Microbacteriaceae</taxon>
        <taxon>Agromyces</taxon>
    </lineage>
</organism>
<evidence type="ECO:0000313" key="4">
    <source>
        <dbReference type="Proteomes" id="UP001501196"/>
    </source>
</evidence>
<sequence>MASDGGILGDRWLARLSGLHRWVIRMTRGRLGWRIGGMTTVELHTTGRRSGRPRSAILSAPIIEPGRVVLVASKGGADHHPAWYLNLDADPDVVVELRDGTRRMRARTATRDERAALWPRVTAVYSGYAHYQERTRREIPIVICEPRGGPDVPGRSSSAA</sequence>
<dbReference type="Pfam" id="PF04075">
    <property type="entry name" value="F420H2_quin_red"/>
    <property type="match status" value="1"/>
</dbReference>
<dbReference type="NCBIfam" id="TIGR00026">
    <property type="entry name" value="hi_GC_TIGR00026"/>
    <property type="match status" value="1"/>
</dbReference>
<evidence type="ECO:0000313" key="3">
    <source>
        <dbReference type="EMBL" id="GAA2021700.1"/>
    </source>
</evidence>
<dbReference type="InterPro" id="IPR012349">
    <property type="entry name" value="Split_barrel_FMN-bd"/>
</dbReference>
<dbReference type="EMBL" id="BAAAPW010000001">
    <property type="protein sequence ID" value="GAA2021700.1"/>
    <property type="molecule type" value="Genomic_DNA"/>
</dbReference>
<comment type="catalytic activity">
    <reaction evidence="2">
        <text>oxidized coenzyme F420-(gamma-L-Glu)(n) + a quinol + H(+) = reduced coenzyme F420-(gamma-L-Glu)(n) + a quinone</text>
        <dbReference type="Rhea" id="RHEA:39663"/>
        <dbReference type="Rhea" id="RHEA-COMP:12939"/>
        <dbReference type="Rhea" id="RHEA-COMP:14378"/>
        <dbReference type="ChEBI" id="CHEBI:15378"/>
        <dbReference type="ChEBI" id="CHEBI:24646"/>
        <dbReference type="ChEBI" id="CHEBI:132124"/>
        <dbReference type="ChEBI" id="CHEBI:133980"/>
        <dbReference type="ChEBI" id="CHEBI:139511"/>
    </reaction>
</comment>
<dbReference type="Gene3D" id="2.30.110.10">
    <property type="entry name" value="Electron Transport, Fmn-binding Protein, Chain A"/>
    <property type="match status" value="1"/>
</dbReference>
<proteinExistence type="inferred from homology"/>
<keyword evidence="4" id="KW-1185">Reference proteome</keyword>
<dbReference type="PANTHER" id="PTHR39428">
    <property type="entry name" value="F420H(2)-DEPENDENT QUINONE REDUCTASE RV1261C"/>
    <property type="match status" value="1"/>
</dbReference>
<dbReference type="PANTHER" id="PTHR39428:SF3">
    <property type="entry name" value="DEAZAFLAVIN-DEPENDENT NITROREDUCTASE"/>
    <property type="match status" value="1"/>
</dbReference>
<comment type="caution">
    <text evidence="3">The sequence shown here is derived from an EMBL/GenBank/DDBJ whole genome shotgun (WGS) entry which is preliminary data.</text>
</comment>
<comment type="similarity">
    <text evidence="1">Belongs to the F420H(2)-dependent quinone reductase family.</text>
</comment>
<evidence type="ECO:0000256" key="1">
    <source>
        <dbReference type="ARBA" id="ARBA00008710"/>
    </source>
</evidence>
<dbReference type="Proteomes" id="UP001501196">
    <property type="component" value="Unassembled WGS sequence"/>
</dbReference>
<gene>
    <name evidence="3" type="ORF">GCM10009819_00200</name>
</gene>
<reference evidence="3 4" key="1">
    <citation type="journal article" date="2019" name="Int. J. Syst. Evol. Microbiol.">
        <title>The Global Catalogue of Microorganisms (GCM) 10K type strain sequencing project: providing services to taxonomists for standard genome sequencing and annotation.</title>
        <authorList>
            <consortium name="The Broad Institute Genomics Platform"/>
            <consortium name="The Broad Institute Genome Sequencing Center for Infectious Disease"/>
            <person name="Wu L."/>
            <person name="Ma J."/>
        </authorList>
    </citation>
    <scope>NUCLEOTIDE SEQUENCE [LARGE SCALE GENOMIC DNA]</scope>
    <source>
        <strain evidence="3 4">JCM 15672</strain>
    </source>
</reference>